<protein>
    <recommendedName>
        <fullName evidence="4">D-aminoacyl-tRNA deacylase</fullName>
        <shortName evidence="4">DTD</shortName>
        <ecNumber evidence="4">3.1.1.96</ecNumber>
    </recommendedName>
    <alternativeName>
        <fullName evidence="4">Gly-tRNA(Ala) deacylase</fullName>
        <ecNumber evidence="4">3.1.1.-</ecNumber>
    </alternativeName>
</protein>
<organism evidence="5 6">
    <name type="scientific">Anaerofustis stercorihominis DSM 17244</name>
    <dbReference type="NCBI Taxonomy" id="445971"/>
    <lineage>
        <taxon>Bacteria</taxon>
        <taxon>Bacillati</taxon>
        <taxon>Bacillota</taxon>
        <taxon>Clostridia</taxon>
        <taxon>Eubacteriales</taxon>
        <taxon>Eubacteriaceae</taxon>
        <taxon>Anaerofustis</taxon>
    </lineage>
</organism>
<name>B1C9I0_9FIRM</name>
<keyword evidence="6" id="KW-1185">Reference proteome</keyword>
<dbReference type="Pfam" id="PF02580">
    <property type="entry name" value="Tyr_Deacylase"/>
    <property type="match status" value="1"/>
</dbReference>
<dbReference type="GO" id="GO:0043908">
    <property type="term" value="F:Ser(Gly)-tRNA(Ala) hydrolase activity"/>
    <property type="evidence" value="ECO:0007669"/>
    <property type="project" value="UniProtKB-UniRule"/>
</dbReference>
<comment type="subunit">
    <text evidence="4">Homodimer.</text>
</comment>
<accession>B1C9I0</accession>
<dbReference type="EC" id="3.1.1.96" evidence="4"/>
<reference evidence="5" key="2">
    <citation type="submission" date="2013-08" db="EMBL/GenBank/DDBJ databases">
        <title>Draft genome sequence of Anaerofustis stercorihominis (DSM 17244).</title>
        <authorList>
            <person name="Sudarsanam P."/>
            <person name="Ley R."/>
            <person name="Guruge J."/>
            <person name="Turnbaugh P.J."/>
            <person name="Mahowald M."/>
            <person name="Liep D."/>
            <person name="Gordon J."/>
        </authorList>
    </citation>
    <scope>NUCLEOTIDE SEQUENCE</scope>
    <source>
        <strain evidence="5">DSM 17244</strain>
    </source>
</reference>
<evidence type="ECO:0000256" key="2">
    <source>
        <dbReference type="ARBA" id="ARBA00022555"/>
    </source>
</evidence>
<dbReference type="CDD" id="cd00563">
    <property type="entry name" value="Dtyr_deacylase"/>
    <property type="match status" value="1"/>
</dbReference>
<dbReference type="PANTHER" id="PTHR10472">
    <property type="entry name" value="D-TYROSYL-TRNA TYR DEACYLASE"/>
    <property type="match status" value="1"/>
</dbReference>
<dbReference type="Gene3D" id="3.50.80.10">
    <property type="entry name" value="D-tyrosyl-tRNA(Tyr) deacylase"/>
    <property type="match status" value="1"/>
</dbReference>
<dbReference type="Proteomes" id="UP000005178">
    <property type="component" value="Unassembled WGS sequence"/>
</dbReference>
<evidence type="ECO:0000256" key="3">
    <source>
        <dbReference type="ARBA" id="ARBA00022801"/>
    </source>
</evidence>
<dbReference type="AlphaFoldDB" id="B1C9I0"/>
<gene>
    <name evidence="4 5" type="primary">dtd</name>
    <name evidence="5" type="ORF">ANASTE_02273</name>
</gene>
<dbReference type="GeneID" id="98001280"/>
<evidence type="ECO:0000313" key="5">
    <source>
        <dbReference type="EMBL" id="EDS72551.1"/>
    </source>
</evidence>
<comment type="similarity">
    <text evidence="1 4">Belongs to the DTD family.</text>
</comment>
<dbReference type="HOGENOM" id="CLU_076901_1_0_9"/>
<dbReference type="OrthoDB" id="9801395at2"/>
<sequence>MKAVVQRVKSSKVTINDRVVGNINKGFNVLFGAEEKDTKKDADYLARKISNLRVFEDENGKMNLSIKDIGGQMLIISQFTLAADTKKGNRPSFVNAMEPVEANELYEYFMKKIEEEGISVKRGIFGEDMLVDIVNDGPVTILFDTKTKE</sequence>
<keyword evidence="3 4" id="KW-0378">Hydrolase</keyword>
<keyword evidence="2 4" id="KW-0820">tRNA-binding</keyword>
<dbReference type="GO" id="GO:0051500">
    <property type="term" value="F:D-tyrosyl-tRNA(Tyr) deacylase activity"/>
    <property type="evidence" value="ECO:0007669"/>
    <property type="project" value="TreeGrafter"/>
</dbReference>
<evidence type="ECO:0000256" key="4">
    <source>
        <dbReference type="HAMAP-Rule" id="MF_00518"/>
    </source>
</evidence>
<dbReference type="NCBIfam" id="TIGR00256">
    <property type="entry name" value="D-aminoacyl-tRNA deacylase"/>
    <property type="match status" value="1"/>
</dbReference>
<comment type="domain">
    <text evidence="4">A Gly-cisPro motif from one monomer fits into the active site of the other monomer to allow specific chiral rejection of L-amino acids.</text>
</comment>
<dbReference type="STRING" id="445971.ANASTE_02273"/>
<comment type="catalytic activity">
    <reaction evidence="4">
        <text>glycyl-tRNA(Ala) + H2O = tRNA(Ala) + glycine + H(+)</text>
        <dbReference type="Rhea" id="RHEA:53744"/>
        <dbReference type="Rhea" id="RHEA-COMP:9657"/>
        <dbReference type="Rhea" id="RHEA-COMP:13640"/>
        <dbReference type="ChEBI" id="CHEBI:15377"/>
        <dbReference type="ChEBI" id="CHEBI:15378"/>
        <dbReference type="ChEBI" id="CHEBI:57305"/>
        <dbReference type="ChEBI" id="CHEBI:78442"/>
        <dbReference type="ChEBI" id="CHEBI:78522"/>
    </reaction>
</comment>
<evidence type="ECO:0000313" key="6">
    <source>
        <dbReference type="Proteomes" id="UP000005178"/>
    </source>
</evidence>
<dbReference type="GO" id="GO:0000049">
    <property type="term" value="F:tRNA binding"/>
    <property type="evidence" value="ECO:0007669"/>
    <property type="project" value="UniProtKB-UniRule"/>
</dbReference>
<dbReference type="EC" id="3.1.1.-" evidence="4"/>
<dbReference type="InterPro" id="IPR023509">
    <property type="entry name" value="DTD-like_sf"/>
</dbReference>
<dbReference type="eggNOG" id="COG1490">
    <property type="taxonomic scope" value="Bacteria"/>
</dbReference>
<feature type="short sequence motif" description="Gly-cisPro motif, important for rejection of L-amino acids" evidence="4">
    <location>
        <begin position="137"/>
        <end position="138"/>
    </location>
</feature>
<dbReference type="SUPFAM" id="SSF69500">
    <property type="entry name" value="DTD-like"/>
    <property type="match status" value="1"/>
</dbReference>
<evidence type="ECO:0000256" key="1">
    <source>
        <dbReference type="ARBA" id="ARBA00009673"/>
    </source>
</evidence>
<proteinExistence type="inferred from homology"/>
<keyword evidence="4" id="KW-0963">Cytoplasm</keyword>
<dbReference type="GO" id="GO:0106026">
    <property type="term" value="F:Gly-tRNA(Ala) deacylase activity"/>
    <property type="evidence" value="ECO:0007669"/>
    <property type="project" value="UniProtKB-UniRule"/>
</dbReference>
<dbReference type="HAMAP" id="MF_00518">
    <property type="entry name" value="Deacylase_Dtd"/>
    <property type="match status" value="1"/>
</dbReference>
<comment type="catalytic activity">
    <reaction evidence="4">
        <text>a D-aminoacyl-tRNA + H2O = a tRNA + a D-alpha-amino acid + H(+)</text>
        <dbReference type="Rhea" id="RHEA:13953"/>
        <dbReference type="Rhea" id="RHEA-COMP:10123"/>
        <dbReference type="Rhea" id="RHEA-COMP:10124"/>
        <dbReference type="ChEBI" id="CHEBI:15377"/>
        <dbReference type="ChEBI" id="CHEBI:15378"/>
        <dbReference type="ChEBI" id="CHEBI:59871"/>
        <dbReference type="ChEBI" id="CHEBI:78442"/>
        <dbReference type="ChEBI" id="CHEBI:79333"/>
        <dbReference type="EC" id="3.1.1.96"/>
    </reaction>
</comment>
<comment type="function">
    <text evidence="4">An aminoacyl-tRNA editing enzyme that deacylates mischarged D-aminoacyl-tRNAs. Also deacylates mischarged glycyl-tRNA(Ala), protecting cells against glycine mischarging by AlaRS. Acts via tRNA-based rather than protein-based catalysis; rejects L-amino acids rather than detecting D-amino acids in the active site. By recycling D-aminoacyl-tRNA to D-amino acids and free tRNA molecules, this enzyme counteracts the toxicity associated with the formation of D-aminoacyl-tRNA entities in vivo and helps enforce protein L-homochirality.</text>
</comment>
<dbReference type="RefSeq" id="WP_007051021.1">
    <property type="nucleotide sequence ID" value="NZ_DS560019.1"/>
</dbReference>
<reference evidence="5" key="1">
    <citation type="submission" date="2008-01" db="EMBL/GenBank/DDBJ databases">
        <authorList>
            <person name="Fulton L."/>
            <person name="Clifton S."/>
            <person name="Fulton B."/>
            <person name="Xu J."/>
            <person name="Minx P."/>
            <person name="Pepin K.H."/>
            <person name="Johnson M."/>
            <person name="Thiruvilangam P."/>
            <person name="Bhonagiri V."/>
            <person name="Nash W.E."/>
            <person name="Mardis E.R."/>
            <person name="Wilson R.K."/>
        </authorList>
    </citation>
    <scope>NUCLEOTIDE SEQUENCE [LARGE SCALE GENOMIC DNA]</scope>
    <source>
        <strain evidence="5">DSM 17244</strain>
    </source>
</reference>
<dbReference type="EMBL" id="ABIL02000006">
    <property type="protein sequence ID" value="EDS72551.1"/>
    <property type="molecule type" value="Genomic_DNA"/>
</dbReference>
<dbReference type="PANTHER" id="PTHR10472:SF5">
    <property type="entry name" value="D-AMINOACYL-TRNA DEACYLASE 1"/>
    <property type="match status" value="1"/>
</dbReference>
<comment type="subcellular location">
    <subcellularLocation>
        <location evidence="4">Cytoplasm</location>
    </subcellularLocation>
</comment>
<dbReference type="InterPro" id="IPR003732">
    <property type="entry name" value="Daa-tRNA_deacyls_DTD"/>
</dbReference>
<keyword evidence="4" id="KW-0694">RNA-binding</keyword>
<dbReference type="GO" id="GO:0005737">
    <property type="term" value="C:cytoplasm"/>
    <property type="evidence" value="ECO:0007669"/>
    <property type="project" value="UniProtKB-SubCell"/>
</dbReference>
<dbReference type="FunFam" id="3.50.80.10:FF:000001">
    <property type="entry name" value="D-aminoacyl-tRNA deacylase"/>
    <property type="match status" value="1"/>
</dbReference>
<comment type="caution">
    <text evidence="5">The sequence shown here is derived from an EMBL/GenBank/DDBJ whole genome shotgun (WGS) entry which is preliminary data.</text>
</comment>
<dbReference type="GO" id="GO:0019478">
    <property type="term" value="P:D-amino acid catabolic process"/>
    <property type="evidence" value="ECO:0007669"/>
    <property type="project" value="UniProtKB-UniRule"/>
</dbReference>